<sequence length="282" mass="31735">MKKSVKVVIMIAMILVSLAIAFICVLKITEKKKGQLTGDPMRAVYLEKDDGEGIFVNLEAEYPFYGTVPEDAVYDESGKKMAADNLDNGDVVDIYGNGMIAESYPAQYHGITEIRRTEQANQEYIGQYGHYLDEFFVEKDPSERPYLNVCYTDELAAASVMISEPLSYTWTYEENGESNTVTTDAPHILQTSPVEVRKLSAPMQMELQFDEMPERIQILSWEDALLGQEQNEAEQMPEGEAVAVQTNDKGNPEFVARPGRVYLACGEWENGTVSYAFWTPDK</sequence>
<name>A0A939BBA9_9CLOT</name>
<protein>
    <submittedName>
        <fullName evidence="2">Uncharacterized protein</fullName>
    </submittedName>
</protein>
<keyword evidence="1" id="KW-0472">Membrane</keyword>
<reference evidence="2" key="1">
    <citation type="submission" date="2020-08" db="EMBL/GenBank/DDBJ databases">
        <authorList>
            <person name="Cejkova D."/>
            <person name="Kubasova T."/>
            <person name="Jahodarova E."/>
            <person name="Rychlik I."/>
        </authorList>
    </citation>
    <scope>NUCLEOTIDE SEQUENCE</scope>
    <source>
        <strain evidence="2">An420c</strain>
    </source>
</reference>
<reference evidence="2" key="2">
    <citation type="journal article" date="2021" name="Sci. Rep.">
        <title>The distribution of antibiotic resistance genes in chicken gut microbiota commensals.</title>
        <authorList>
            <person name="Juricova H."/>
            <person name="Matiasovicova J."/>
            <person name="Kubasova T."/>
            <person name="Cejkova D."/>
            <person name="Rychlik I."/>
        </authorList>
    </citation>
    <scope>NUCLEOTIDE SEQUENCE</scope>
    <source>
        <strain evidence="2">An420c</strain>
    </source>
</reference>
<gene>
    <name evidence="2" type="ORF">H6A13_03910</name>
</gene>
<evidence type="ECO:0000313" key="2">
    <source>
        <dbReference type="EMBL" id="MBM6826254.1"/>
    </source>
</evidence>
<dbReference type="Proteomes" id="UP000713880">
    <property type="component" value="Unassembled WGS sequence"/>
</dbReference>
<feature type="transmembrane region" description="Helical" evidence="1">
    <location>
        <begin position="7"/>
        <end position="28"/>
    </location>
</feature>
<evidence type="ECO:0000256" key="1">
    <source>
        <dbReference type="SAM" id="Phobius"/>
    </source>
</evidence>
<dbReference type="RefSeq" id="WP_204908307.1">
    <property type="nucleotide sequence ID" value="NZ_JACJLV010000008.1"/>
</dbReference>
<evidence type="ECO:0000313" key="3">
    <source>
        <dbReference type="Proteomes" id="UP000713880"/>
    </source>
</evidence>
<keyword evidence="1" id="KW-1133">Transmembrane helix</keyword>
<dbReference type="AlphaFoldDB" id="A0A939BBA9"/>
<keyword evidence="3" id="KW-1185">Reference proteome</keyword>
<dbReference type="EMBL" id="JACJLV010000008">
    <property type="protein sequence ID" value="MBM6826254.1"/>
    <property type="molecule type" value="Genomic_DNA"/>
</dbReference>
<keyword evidence="1" id="KW-0812">Transmembrane</keyword>
<proteinExistence type="predicted"/>
<organism evidence="2 3">
    <name type="scientific">Mordavella massiliensis</name>
    <dbReference type="NCBI Taxonomy" id="1871024"/>
    <lineage>
        <taxon>Bacteria</taxon>
        <taxon>Bacillati</taxon>
        <taxon>Bacillota</taxon>
        <taxon>Clostridia</taxon>
        <taxon>Eubacteriales</taxon>
        <taxon>Clostridiaceae</taxon>
        <taxon>Mordavella</taxon>
    </lineage>
</organism>
<accession>A0A939BBA9</accession>
<comment type="caution">
    <text evidence="2">The sequence shown here is derived from an EMBL/GenBank/DDBJ whole genome shotgun (WGS) entry which is preliminary data.</text>
</comment>